<dbReference type="KEGG" id="oah:DR92_2975"/>
<dbReference type="EMBL" id="WBWS01000015">
    <property type="protein sequence ID" value="KAB2767176.1"/>
    <property type="molecule type" value="Genomic_DNA"/>
</dbReference>
<dbReference type="EMBL" id="JACZKO010000071">
    <property type="protein sequence ID" value="MBE0564088.1"/>
    <property type="molecule type" value="Genomic_DNA"/>
</dbReference>
<dbReference type="Proteomes" id="UP000441102">
    <property type="component" value="Unassembled WGS sequence"/>
</dbReference>
<reference evidence="3" key="3">
    <citation type="submission" date="2020-10" db="EMBL/GenBank/DDBJ databases">
        <title>Enrichment of novel Verrucomicrobia, Bacteroidetes and Krumholzibacteria in an oxygen-limited, methane- and iron-fed bioreactor inoculated with Bothnian Sea sediments.</title>
        <authorList>
            <person name="Martins P.D."/>
            <person name="de Jong A."/>
            <person name="Lenstra W.K."/>
            <person name="van Helmond N.A.G.M."/>
            <person name="Slomp C.P."/>
            <person name="Jetten M.S.M."/>
            <person name="Welte C.U."/>
            <person name="Rasigraf O."/>
        </authorList>
    </citation>
    <scope>NUCLEOTIDE SEQUENCE</scope>
    <source>
        <strain evidence="3">MAG47</strain>
    </source>
</reference>
<evidence type="ECO:0000313" key="1">
    <source>
        <dbReference type="EMBL" id="KAB2767176.1"/>
    </source>
</evidence>
<protein>
    <submittedName>
        <fullName evidence="2">Uncharacterized protein</fullName>
    </submittedName>
</protein>
<sequence length="74" mass="8386">MPFRGNKYQGTYAPNDLQVLQIAYNRCCALLDRCSTTHESKEALARAIIRTFESGEQNPDKIAEIVAKLELDRV</sequence>
<reference evidence="4 5" key="1">
    <citation type="submission" date="2019-09" db="EMBL/GenBank/DDBJ databases">
        <title>Taxonomic organization of the family Brucellaceae based on a phylogenomic approach.</title>
        <authorList>
            <person name="Leclercq S."/>
            <person name="Cloeckaert A."/>
            <person name="Zygmunt M.S."/>
        </authorList>
    </citation>
    <scope>NUCLEOTIDE SEQUENCE [LARGE SCALE GENOMIC DNA]</scope>
    <source>
        <strain evidence="2 4">CCUG 34461</strain>
        <strain evidence="1 5">LMG 3313</strain>
    </source>
</reference>
<dbReference type="AlphaFoldDB" id="A0A011UJT0"/>
<evidence type="ECO:0000313" key="2">
    <source>
        <dbReference type="EMBL" id="KAB2799394.1"/>
    </source>
</evidence>
<dbReference type="Proteomes" id="UP000481876">
    <property type="component" value="Unassembled WGS sequence"/>
</dbReference>
<name>A0A011UJT0_BRUAN</name>
<comment type="caution">
    <text evidence="2">The sequence shown here is derived from an EMBL/GenBank/DDBJ whole genome shotgun (WGS) entry which is preliminary data.</text>
</comment>
<evidence type="ECO:0000313" key="3">
    <source>
        <dbReference type="EMBL" id="MBE0564088.1"/>
    </source>
</evidence>
<proteinExistence type="predicted"/>
<organism evidence="2 4">
    <name type="scientific">Brucella anthropi</name>
    <name type="common">Ochrobactrum anthropi</name>
    <dbReference type="NCBI Taxonomy" id="529"/>
    <lineage>
        <taxon>Bacteria</taxon>
        <taxon>Pseudomonadati</taxon>
        <taxon>Pseudomonadota</taxon>
        <taxon>Alphaproteobacteria</taxon>
        <taxon>Hyphomicrobiales</taxon>
        <taxon>Brucellaceae</taxon>
        <taxon>Brucella/Ochrobactrum group</taxon>
        <taxon>Brucella</taxon>
    </lineage>
</organism>
<evidence type="ECO:0000313" key="5">
    <source>
        <dbReference type="Proteomes" id="UP000481876"/>
    </source>
</evidence>
<accession>A0A011UJT0</accession>
<dbReference type="GeneID" id="61314841"/>
<dbReference type="EMBL" id="WBWX01000003">
    <property type="protein sequence ID" value="KAB2799394.1"/>
    <property type="molecule type" value="Genomic_DNA"/>
</dbReference>
<dbReference type="RefSeq" id="WP_010658709.1">
    <property type="nucleotide sequence ID" value="NZ_CP008819.1"/>
</dbReference>
<reference evidence="3" key="2">
    <citation type="submission" date="2020-09" db="EMBL/GenBank/DDBJ databases">
        <authorList>
            <person name="Dalcin Martins P."/>
        </authorList>
    </citation>
    <scope>NUCLEOTIDE SEQUENCE</scope>
    <source>
        <strain evidence="3">MAG47</strain>
    </source>
</reference>
<gene>
    <name evidence="1" type="ORF">F9L04_15420</name>
    <name evidence="2" type="ORF">F9L06_12550</name>
    <name evidence="3" type="ORF">IH622_25210</name>
</gene>
<dbReference type="Proteomes" id="UP000642265">
    <property type="component" value="Unassembled WGS sequence"/>
</dbReference>
<evidence type="ECO:0000313" key="4">
    <source>
        <dbReference type="Proteomes" id="UP000441102"/>
    </source>
</evidence>